<organism evidence="6 7">
    <name type="scientific">Torulaspora globosa</name>
    <dbReference type="NCBI Taxonomy" id="48254"/>
    <lineage>
        <taxon>Eukaryota</taxon>
        <taxon>Fungi</taxon>
        <taxon>Dikarya</taxon>
        <taxon>Ascomycota</taxon>
        <taxon>Saccharomycotina</taxon>
        <taxon>Saccharomycetes</taxon>
        <taxon>Saccharomycetales</taxon>
        <taxon>Saccharomycetaceae</taxon>
        <taxon>Torulaspora</taxon>
    </lineage>
</organism>
<evidence type="ECO:0000256" key="4">
    <source>
        <dbReference type="ARBA" id="ARBA00015925"/>
    </source>
</evidence>
<sequence length="411" mass="47292">MMILVRNRLVPSLRYQWSVRRYISSQQSPFDLEDGDEKYRELNQMYVDMFSPQAEDALSKDVESNEKPTISDLEELNNDMNCLLNVGYHKLTADELRKKVELPGRFILQSLSNNPYFNLAVENYVFTKTPLGTTPGSSFANQRLLFYINRDSVVIGKNQTLWKEIHLKTAQERGYEVLRRFSGGGTVVHDLGNVNYSFLTSREEFSREFFNRLIISGVRRSTSEVPLALNHRGDIVLGDRKVSGSAFKIAKGKAYHHGTMLIESKLDQFHGLLKPESIDGVRWNCNSVDSVRSQVENVPLGSVQQFIDMVVEEFKRVFYSGEVENIPVFYCDEDVTINEEIREYMTLLESDEWKYRKGPKFEVHLKCGNHSMTVERGIIVESSIQALVGSSFQSFIDRISEFKDIDEKLLI</sequence>
<dbReference type="CDD" id="cd16443">
    <property type="entry name" value="LplA"/>
    <property type="match status" value="1"/>
</dbReference>
<dbReference type="Gene3D" id="3.30.930.10">
    <property type="entry name" value="Bira Bifunctional Protein, Domain 2"/>
    <property type="match status" value="1"/>
</dbReference>
<protein>
    <recommendedName>
        <fullName evidence="4">Putative lipoate-protein ligase A</fullName>
    </recommendedName>
</protein>
<comment type="pathway">
    <text evidence="2">Protein modification; protein lipoylation via exogenous pathway; protein N(6)-(lipoyl)lysine from lipoate: step 2/2.</text>
</comment>
<evidence type="ECO:0000259" key="5">
    <source>
        <dbReference type="PROSITE" id="PS51733"/>
    </source>
</evidence>
<dbReference type="PANTHER" id="PTHR12561">
    <property type="entry name" value="LIPOATE-PROTEIN LIGASE"/>
    <property type="match status" value="1"/>
</dbReference>
<feature type="domain" description="BPL/LPL catalytic" evidence="5">
    <location>
        <begin position="138"/>
        <end position="322"/>
    </location>
</feature>
<dbReference type="UniPathway" id="UPA00537">
    <property type="reaction ID" value="UER00595"/>
</dbReference>
<dbReference type="GO" id="GO:0009249">
    <property type="term" value="P:protein lipoylation"/>
    <property type="evidence" value="ECO:0007669"/>
    <property type="project" value="InterPro"/>
</dbReference>
<accession>A0A7H9HMC2</accession>
<dbReference type="AlphaFoldDB" id="A0A7H9HMC2"/>
<dbReference type="PANTHER" id="PTHR12561:SF3">
    <property type="entry name" value="LIPOYLTRANSFERASE 1, MITOCHONDRIAL"/>
    <property type="match status" value="1"/>
</dbReference>
<dbReference type="InterPro" id="IPR004562">
    <property type="entry name" value="LipoylTrfase_LipoateP_Ligase"/>
</dbReference>
<dbReference type="PROSITE" id="PS51733">
    <property type="entry name" value="BPL_LPL_CATALYTIC"/>
    <property type="match status" value="1"/>
</dbReference>
<reference evidence="6 7" key="1">
    <citation type="submission" date="2020-06" db="EMBL/GenBank/DDBJ databases">
        <title>The yeast mating-type switching endonuclease HO is a domesticated member of an unorthodox homing genetic element family.</title>
        <authorList>
            <person name="Coughlan A.Y."/>
            <person name="Lombardi L."/>
            <person name="Braun-Galleani S."/>
            <person name="Martos A.R."/>
            <person name="Galeote V."/>
            <person name="Bigey F."/>
            <person name="Dequin S."/>
            <person name="Byrne K.P."/>
            <person name="Wolfe K.H."/>
        </authorList>
    </citation>
    <scope>NUCLEOTIDE SEQUENCE [LARGE SCALE GENOMIC DNA]</scope>
    <source>
        <strain evidence="6 7">CBS2947</strain>
    </source>
</reference>
<name>A0A7H9HMC2_9SACH</name>
<evidence type="ECO:0000313" key="6">
    <source>
        <dbReference type="EMBL" id="QLQ78443.1"/>
    </source>
</evidence>
<evidence type="ECO:0000313" key="7">
    <source>
        <dbReference type="Proteomes" id="UP000510647"/>
    </source>
</evidence>
<dbReference type="InterPro" id="IPR045864">
    <property type="entry name" value="aa-tRNA-synth_II/BPL/LPL"/>
</dbReference>
<dbReference type="NCBIfam" id="TIGR00545">
    <property type="entry name" value="lipoyltrans"/>
    <property type="match status" value="1"/>
</dbReference>
<comment type="similarity">
    <text evidence="3">Belongs to the LplA family.</text>
</comment>
<evidence type="ECO:0000256" key="2">
    <source>
        <dbReference type="ARBA" id="ARBA00005085"/>
    </source>
</evidence>
<evidence type="ECO:0000256" key="1">
    <source>
        <dbReference type="ARBA" id="ARBA00003253"/>
    </source>
</evidence>
<dbReference type="Pfam" id="PF21948">
    <property type="entry name" value="LplA-B_cat"/>
    <property type="match status" value="1"/>
</dbReference>
<dbReference type="GO" id="GO:0005739">
    <property type="term" value="C:mitochondrion"/>
    <property type="evidence" value="ECO:0007669"/>
    <property type="project" value="TreeGrafter"/>
</dbReference>
<dbReference type="GO" id="GO:0017118">
    <property type="term" value="F:lipoyltransferase activity"/>
    <property type="evidence" value="ECO:0007669"/>
    <property type="project" value="TreeGrafter"/>
</dbReference>
<dbReference type="OrthoDB" id="201621at2759"/>
<comment type="function">
    <text evidence="1">Catalyzes both the ATP-dependent activation of exogenously supplied lipoate to lipoyl-AMP and the transfer of the activated lipoyl onto the lipoyl domains of lipoate-dependent enzymes.</text>
</comment>
<proteinExistence type="inferred from homology"/>
<keyword evidence="7" id="KW-1185">Reference proteome</keyword>
<dbReference type="Proteomes" id="UP000510647">
    <property type="component" value="Chromosome 1"/>
</dbReference>
<evidence type="ECO:0000256" key="3">
    <source>
        <dbReference type="ARBA" id="ARBA00008242"/>
    </source>
</evidence>
<gene>
    <name evidence="6" type="ORF">HG537_0A06900</name>
</gene>
<dbReference type="SUPFAM" id="SSF55681">
    <property type="entry name" value="Class II aaRS and biotin synthetases"/>
    <property type="match status" value="1"/>
</dbReference>
<dbReference type="EMBL" id="CP059267">
    <property type="protein sequence ID" value="QLQ78443.1"/>
    <property type="molecule type" value="Genomic_DNA"/>
</dbReference>
<dbReference type="InterPro" id="IPR004143">
    <property type="entry name" value="BPL_LPL_catalytic"/>
</dbReference>